<evidence type="ECO:0000256" key="1">
    <source>
        <dbReference type="SAM" id="Phobius"/>
    </source>
</evidence>
<dbReference type="AlphaFoldDB" id="A0A8J3P1B6"/>
<evidence type="ECO:0000313" key="2">
    <source>
        <dbReference type="EMBL" id="GIG00379.1"/>
    </source>
</evidence>
<dbReference type="RefSeq" id="WP_147433067.1">
    <property type="nucleotide sequence ID" value="NZ_BONH01000028.1"/>
</dbReference>
<reference evidence="2 3" key="1">
    <citation type="submission" date="2021-01" db="EMBL/GenBank/DDBJ databases">
        <title>Whole genome shotgun sequence of Catellatospora citrea NBRC 14495.</title>
        <authorList>
            <person name="Komaki H."/>
            <person name="Tamura T."/>
        </authorList>
    </citation>
    <scope>NUCLEOTIDE SEQUENCE [LARGE SCALE GENOMIC DNA]</scope>
    <source>
        <strain evidence="2 3">NBRC 14495</strain>
    </source>
</reference>
<comment type="caution">
    <text evidence="2">The sequence shown here is derived from an EMBL/GenBank/DDBJ whole genome shotgun (WGS) entry which is preliminary data.</text>
</comment>
<evidence type="ECO:0000313" key="3">
    <source>
        <dbReference type="Proteomes" id="UP000659904"/>
    </source>
</evidence>
<organism evidence="2 3">
    <name type="scientific">Catellatospora citrea</name>
    <dbReference type="NCBI Taxonomy" id="53366"/>
    <lineage>
        <taxon>Bacteria</taxon>
        <taxon>Bacillati</taxon>
        <taxon>Actinomycetota</taxon>
        <taxon>Actinomycetes</taxon>
        <taxon>Micromonosporales</taxon>
        <taxon>Micromonosporaceae</taxon>
        <taxon>Catellatospora</taxon>
    </lineage>
</organism>
<protein>
    <submittedName>
        <fullName evidence="2">Uncharacterized protein</fullName>
    </submittedName>
</protein>
<keyword evidence="3" id="KW-1185">Reference proteome</keyword>
<keyword evidence="1" id="KW-1133">Transmembrane helix</keyword>
<dbReference type="EMBL" id="BONH01000028">
    <property type="protein sequence ID" value="GIG00379.1"/>
    <property type="molecule type" value="Genomic_DNA"/>
</dbReference>
<keyword evidence="1" id="KW-0812">Transmembrane</keyword>
<keyword evidence="1" id="KW-0472">Membrane</keyword>
<name>A0A8J3P1B6_9ACTN</name>
<feature type="transmembrane region" description="Helical" evidence="1">
    <location>
        <begin position="130"/>
        <end position="154"/>
    </location>
</feature>
<dbReference type="Proteomes" id="UP000659904">
    <property type="component" value="Unassembled WGS sequence"/>
</dbReference>
<sequence>MRRLSTARPGRAARVLVLLATLVGLAAMHTLGHGAAAHAAMTPMPGHATATAAEKTPTAMATAVAATAAQFETGSATAAQVGAGAATVVKVEAGAAMAAQVEAVPREGCPDGYCAGLLAPPARHTAGMDWWDVCVAVLTALGVLLLLFWLVGVVSRRGSGTLSQARAVAASRGPPGRGLGLTLATVSVMRH</sequence>
<proteinExistence type="predicted"/>
<accession>A0A8J3P1B6</accession>
<gene>
    <name evidence="2" type="ORF">Cci01nite_54720</name>
</gene>